<feature type="region of interest" description="Disordered" evidence="8">
    <location>
        <begin position="749"/>
        <end position="819"/>
    </location>
</feature>
<feature type="compositionally biased region" description="Polar residues" evidence="8">
    <location>
        <begin position="1812"/>
        <end position="1829"/>
    </location>
</feature>
<gene>
    <name evidence="9" type="primary">Map4</name>
    <name evidence="9" type="ORF">FOF47_R22159</name>
</gene>
<feature type="compositionally biased region" description="Basic and acidic residues" evidence="8">
    <location>
        <begin position="1464"/>
        <end position="1475"/>
    </location>
</feature>
<feature type="region of interest" description="Disordered" evidence="8">
    <location>
        <begin position="1400"/>
        <end position="1425"/>
    </location>
</feature>
<evidence type="ECO:0000256" key="7">
    <source>
        <dbReference type="RuleBase" id="RU000686"/>
    </source>
</evidence>
<dbReference type="InterPro" id="IPR001084">
    <property type="entry name" value="MAP_tubulin-bd_rpt"/>
</dbReference>
<feature type="compositionally biased region" description="Polar residues" evidence="8">
    <location>
        <begin position="1657"/>
        <end position="1678"/>
    </location>
</feature>
<feature type="compositionally biased region" description="Low complexity" evidence="8">
    <location>
        <begin position="1896"/>
        <end position="1931"/>
    </location>
</feature>
<feature type="region of interest" description="Disordered" evidence="8">
    <location>
        <begin position="1325"/>
        <end position="1356"/>
    </location>
</feature>
<feature type="compositionally biased region" description="Polar residues" evidence="8">
    <location>
        <begin position="1580"/>
        <end position="1589"/>
    </location>
</feature>
<dbReference type="Pfam" id="PF00418">
    <property type="entry name" value="Tubulin-binding"/>
    <property type="match status" value="4"/>
</dbReference>
<evidence type="ECO:0000256" key="8">
    <source>
        <dbReference type="SAM" id="MobiDB-lite"/>
    </source>
</evidence>
<evidence type="ECO:0000256" key="6">
    <source>
        <dbReference type="ARBA" id="ARBA00023212"/>
    </source>
</evidence>
<feature type="compositionally biased region" description="Polar residues" evidence="8">
    <location>
        <begin position="790"/>
        <end position="803"/>
    </location>
</feature>
<keyword evidence="4 7" id="KW-0493">Microtubule</keyword>
<feature type="compositionally biased region" description="Polar residues" evidence="8">
    <location>
        <begin position="628"/>
        <end position="638"/>
    </location>
</feature>
<proteinExistence type="predicted"/>
<dbReference type="GO" id="GO:0005874">
    <property type="term" value="C:microtubule"/>
    <property type="evidence" value="ECO:0007669"/>
    <property type="project" value="UniProtKB-KW"/>
</dbReference>
<dbReference type="Proteomes" id="UP000475037">
    <property type="component" value="Unassembled WGS sequence"/>
</dbReference>
<dbReference type="PANTHER" id="PTHR11501">
    <property type="entry name" value="MICROTUBULE-ASSOCIATED PROTEIN"/>
    <property type="match status" value="1"/>
</dbReference>
<feature type="compositionally biased region" description="Polar residues" evidence="8">
    <location>
        <begin position="2250"/>
        <end position="2260"/>
    </location>
</feature>
<feature type="compositionally biased region" description="Low complexity" evidence="8">
    <location>
        <begin position="2018"/>
        <end position="2032"/>
    </location>
</feature>
<evidence type="ECO:0000256" key="1">
    <source>
        <dbReference type="ARBA" id="ARBA00004245"/>
    </source>
</evidence>
<feature type="region of interest" description="Disordered" evidence="8">
    <location>
        <begin position="1702"/>
        <end position="2097"/>
    </location>
</feature>
<feature type="compositionally biased region" description="Basic and acidic residues" evidence="8">
    <location>
        <begin position="1706"/>
        <end position="1739"/>
    </location>
</feature>
<feature type="compositionally biased region" description="Polar residues" evidence="8">
    <location>
        <begin position="1480"/>
        <end position="1506"/>
    </location>
</feature>
<feature type="compositionally biased region" description="Basic and acidic residues" evidence="8">
    <location>
        <begin position="1340"/>
        <end position="1350"/>
    </location>
</feature>
<feature type="compositionally biased region" description="Basic and acidic residues" evidence="8">
    <location>
        <begin position="1626"/>
        <end position="1652"/>
    </location>
</feature>
<keyword evidence="5" id="KW-0677">Repeat</keyword>
<dbReference type="EMBL" id="VOAJ01005271">
    <property type="protein sequence ID" value="KAF0875146.1"/>
    <property type="molecule type" value="Genomic_DNA"/>
</dbReference>
<feature type="compositionally biased region" description="Basic and acidic residues" evidence="8">
    <location>
        <begin position="1511"/>
        <end position="1523"/>
    </location>
</feature>
<dbReference type="GO" id="GO:0000226">
    <property type="term" value="P:microtubule cytoskeleton organization"/>
    <property type="evidence" value="ECO:0007669"/>
    <property type="project" value="TreeGrafter"/>
</dbReference>
<keyword evidence="6 7" id="KW-0206">Cytoskeleton</keyword>
<evidence type="ECO:0000256" key="5">
    <source>
        <dbReference type="ARBA" id="ARBA00022737"/>
    </source>
</evidence>
<reference evidence="9 10" key="1">
    <citation type="submission" date="2019-11" db="EMBL/GenBank/DDBJ databases">
        <authorList>
            <person name="Yang C."/>
            <person name="Li F."/>
        </authorList>
    </citation>
    <scope>NUCLEOTIDE SEQUENCE [LARGE SCALE GENOMIC DNA]</scope>
    <source>
        <strain evidence="9">KB4526</strain>
        <tissue evidence="9">Muscle</tissue>
    </source>
</reference>
<comment type="subcellular location">
    <subcellularLocation>
        <location evidence="1 7">Cytoplasm</location>
        <location evidence="1 7">Cytoskeleton</location>
    </subcellularLocation>
</comment>
<protein>
    <recommendedName>
        <fullName evidence="7">Microtubule-associated protein</fullName>
    </recommendedName>
</protein>
<feature type="compositionally biased region" description="Basic and acidic residues" evidence="8">
    <location>
        <begin position="1947"/>
        <end position="1956"/>
    </location>
</feature>
<dbReference type="GO" id="GO:0031175">
    <property type="term" value="P:neuron projection development"/>
    <property type="evidence" value="ECO:0007669"/>
    <property type="project" value="TreeGrafter"/>
</dbReference>
<accession>A0A6G1AH97</accession>
<evidence type="ECO:0000256" key="2">
    <source>
        <dbReference type="ARBA" id="ARBA00022490"/>
    </source>
</evidence>
<feature type="region of interest" description="Disordered" evidence="8">
    <location>
        <begin position="658"/>
        <end position="693"/>
    </location>
</feature>
<feature type="region of interest" description="Disordered" evidence="8">
    <location>
        <begin position="2180"/>
        <end position="2260"/>
    </location>
</feature>
<feature type="compositionally biased region" description="Basic and acidic residues" evidence="8">
    <location>
        <begin position="972"/>
        <end position="1010"/>
    </location>
</feature>
<feature type="compositionally biased region" description="Low complexity" evidence="8">
    <location>
        <begin position="1969"/>
        <end position="1995"/>
    </location>
</feature>
<feature type="compositionally biased region" description="Basic and acidic residues" evidence="8">
    <location>
        <begin position="451"/>
        <end position="462"/>
    </location>
</feature>
<organism evidence="9 10">
    <name type="scientific">Crocuta crocuta</name>
    <name type="common">Spotted hyena</name>
    <dbReference type="NCBI Taxonomy" id="9678"/>
    <lineage>
        <taxon>Eukaryota</taxon>
        <taxon>Metazoa</taxon>
        <taxon>Chordata</taxon>
        <taxon>Craniata</taxon>
        <taxon>Vertebrata</taxon>
        <taxon>Euteleostomi</taxon>
        <taxon>Mammalia</taxon>
        <taxon>Eutheria</taxon>
        <taxon>Laurasiatheria</taxon>
        <taxon>Carnivora</taxon>
        <taxon>Feliformia</taxon>
        <taxon>Hyaenidae</taxon>
        <taxon>Crocuta</taxon>
    </lineage>
</organism>
<feature type="compositionally biased region" description="Basic and acidic residues" evidence="8">
    <location>
        <begin position="1877"/>
        <end position="1894"/>
    </location>
</feature>
<feature type="compositionally biased region" description="Low complexity" evidence="8">
    <location>
        <begin position="2211"/>
        <end position="2232"/>
    </location>
</feature>
<dbReference type="PROSITE" id="PS51491">
    <property type="entry name" value="TAU_MAP_2"/>
    <property type="match status" value="4"/>
</dbReference>
<feature type="region of interest" description="Disordered" evidence="8">
    <location>
        <begin position="841"/>
        <end position="1249"/>
    </location>
</feature>
<dbReference type="GO" id="GO:0043005">
    <property type="term" value="C:neuron projection"/>
    <property type="evidence" value="ECO:0007669"/>
    <property type="project" value="TreeGrafter"/>
</dbReference>
<evidence type="ECO:0000313" key="9">
    <source>
        <dbReference type="EMBL" id="KAF0875146.1"/>
    </source>
</evidence>
<keyword evidence="10" id="KW-1185">Reference proteome</keyword>
<evidence type="ECO:0000256" key="3">
    <source>
        <dbReference type="ARBA" id="ARBA00022553"/>
    </source>
</evidence>
<feature type="region of interest" description="Disordered" evidence="8">
    <location>
        <begin position="448"/>
        <end position="467"/>
    </location>
</feature>
<evidence type="ECO:0000256" key="4">
    <source>
        <dbReference type="ARBA" id="ARBA00022701"/>
    </source>
</evidence>
<feature type="compositionally biased region" description="Polar residues" evidence="8">
    <location>
        <begin position="68"/>
        <end position="79"/>
    </location>
</feature>
<dbReference type="PANTHER" id="PTHR11501:SF16">
    <property type="entry name" value="MICROTUBULE-ASSOCIATED PROTEIN 4"/>
    <property type="match status" value="1"/>
</dbReference>
<dbReference type="GO" id="GO:0008017">
    <property type="term" value="F:microtubule binding"/>
    <property type="evidence" value="ECO:0007669"/>
    <property type="project" value="InterPro"/>
</dbReference>
<feature type="compositionally biased region" description="Basic residues" evidence="8">
    <location>
        <begin position="752"/>
        <end position="765"/>
    </location>
</feature>
<sequence>MADLSLADALTDPPPEIEEEIKRDFIATLEAEAFDDVVGETVGKTDYIPLLDVDEKTGNLESKKKPCSDTSQVEGTPSSKAAGLANGDHGMEGNDTAGSPTQFLDETMTFQGYQNIQNWPENTNFCFEPDQLVNPPQADPFKMHHDDGLEDFLYLPSGTANASAFTEQNDSLQDSYGLFPCDTFAPANVVPQGWPVEAPNSPHPESFISPMATTQPLQPTAEPAKEVEVKMGAEERAPTEAMEIMMGLKADDMTPSRETEMSPAKDMAPATETEVALAKDMEPSTKSDMTLAKTMESDMVLVKDTVLPKETEEAPVEDVVLSTETDIYLAEDMVLPTETEVAPAKDTIPFKETERTPPIKMDLSPDEGMVVPTDRQMTPAKGVESLSEIEVALAKDIVSPTEIASAKEAALSSEKEVALTGDMALPPETKVILTKDEALLPETEVAPAKDMAPHPDTEKAPVKDMAPSPETEMALGRDTVLPQEIDVALGKDLASPLETEMALGKNVAVPPETEVTLIKDVPQPPEIETAVAKDMALPPGTEVTLANNVSPAKDVVPPSETEVAAVPVKDMEIAQTQEEVHEEAQLKSLRDEGQSLTFVVSPEPVTAVGPKYSVPTDEDSVLEKQEQKTPVTSQPSDLSSESSVFCLEFWPTSCIAGTPPTQGKQVCRPSDRRSTRPRPARVPPELLGVSSPRKTLDPGLGLCSLSELGWVSGSSPCGEPGNQRKTVHVGFLEPKRDLGREAWDIESPPMMMKKKKKKPKQKRYSQPRAGGPWDDDTVDDHKGHPFAADPQQSSILPSLSTTMGMEGGPASRETLKKECEMESTAAKLVAENFISESLSVPFCPLEEPPKTAGHSPPKQRIEAEVKGNKSVPLGQDQKSLQQDECKPQPAPHPKTPVDKSQTVGSPDLKGPLTEGSAQRVEIPLKIRPKESCSPVLDQEAMGGGSKPIAGKVLPNPVPTLPAGTSLGSSLKEGNDESKVTELQTDRQKGFSEGAEEIKELTKEAFPKQRPEMSTLASKQPQDEVLVQVPGLGNELSQRMAGDGRSRKGRAGSGKVRASSGKGRARSEPPFFLDSWKDGPAVLAPSESTPKTERMTAGQKGEDLGSSQRPGTTADLPEAVVAEKPVETADPGGASTLHTLVHLGNGSGVTQTSSARAERGATAVDMGVGNQSKEGKCPWMDGEAAPWISEKPKKRSSEGKTKKFKNNYPTQPARMESKEEIPSPPFIGKDGDAGSTPHQNKDVGPPFSLTHDPLFSPALAVPTVEVGDRKGRNVEVNSFELGALGENKTNTVRDSAVIEPATKVTDVSCQDQIQGAGFVPSVLSEENKTDVAKGHTAVAEKPNKRSNDGKSKKVKNSFPEKHLLENKIDATKIHVPMETTGDHTIVGMGYVDENRNITFTCPRTPPELMNKSAPPEARESAACEGPPTSISQVVKEGVSFPNTLAETGQETTAQISTSLVVDKCSKDGVPDQERPKAPSAVTPSTNMGGRVTLTSTAATETANSQGGSCLKNKGELADPRKTEAGIEGGHVTGEFESVPSGASKHSVEKITELPKGHLLSGVAIEDQSPTGEVRVLETCSDRNNFPTHPVTQKKESEEGAAPVQIPDLLGDKAQKPNLCEDQNADSSDSKDPDGLNKEIDRALLPLKSEKNQVEEVSLASQITESESISVATPEFQSDSLDGKAAATPLQAVDQLVVTASEDLGLPEPKDKILEAPDTVTEKSEPKAPEGKKEDKGRVAEPMKGYMRPTKSRGLTPLLPKSAVQERERAKQLKSSGISKPEEGRPAGSVTGNDITAPPNKELPPSPEKKTKPLATTQPAKTSTSKAKTQPTPLPKQPAPATFGGSNKKPMSLAAGLVPAAPPKRPAATTARPSTLPSKDAKPKPVAEAKIPEKRASPSKPASAPAPKPGAKSTQTVPKATAAATPASAGPSSRSPPTPVPKRPTTIKTEGKPADMKKTATKSAPADLSRPKSTSTTLLKKNTTVPGGAPAAGVAPGRAKATPTPPRPSGTPSSDKKPTSAKPSSSAPKLSRLSTNASTPDLKNVRSKVGSTENIKHQPGGGRAKIEKKSEAAATARKPEPNAVTKTAGPIASAQKPTAGKVQIVSKKVSYSHIQSKCGSKDNIKHVPGGGNVQIQNKKVDISKVSSKCGSKANIKHKPGGGDVKIESQKLNFKEKAQAKVGSLDNVGHLPAGGAVKTEGGGSEAPPCPGPPAGEELASPEAAPEAGAPTSASGLSGHPTLAGGGDQREAQTLDSQIQETSK</sequence>
<name>A0A6G1AH97_CROCR</name>
<feature type="region of interest" description="Disordered" evidence="8">
    <location>
        <begin position="1560"/>
        <end position="1680"/>
    </location>
</feature>
<feature type="region of interest" description="Disordered" evidence="8">
    <location>
        <begin position="604"/>
        <end position="638"/>
    </location>
</feature>
<feature type="non-terminal residue" evidence="9">
    <location>
        <position position="2260"/>
    </location>
</feature>
<keyword evidence="2 7" id="KW-0963">Cytoplasm</keyword>
<evidence type="ECO:0000313" key="10">
    <source>
        <dbReference type="Proteomes" id="UP000475037"/>
    </source>
</evidence>
<feature type="region of interest" description="Disordered" evidence="8">
    <location>
        <begin position="2117"/>
        <end position="2137"/>
    </location>
</feature>
<feature type="region of interest" description="Disordered" evidence="8">
    <location>
        <begin position="1464"/>
        <end position="1547"/>
    </location>
</feature>
<comment type="caution">
    <text evidence="9">The sequence shown here is derived from an EMBL/GenBank/DDBJ whole genome shotgun (WGS) entry which is preliminary data.</text>
</comment>
<keyword evidence="3" id="KW-0597">Phosphoprotein</keyword>
<feature type="non-terminal residue" evidence="9">
    <location>
        <position position="1"/>
    </location>
</feature>
<dbReference type="PROSITE" id="PS00229">
    <property type="entry name" value="TAU_MAP_1"/>
    <property type="match status" value="3"/>
</dbReference>
<dbReference type="InterPro" id="IPR027324">
    <property type="entry name" value="MAP2/MAP4/Tau"/>
</dbReference>
<feature type="region of interest" description="Disordered" evidence="8">
    <location>
        <begin position="59"/>
        <end position="94"/>
    </location>
</feature>